<keyword evidence="4" id="KW-1185">Reference proteome</keyword>
<dbReference type="EMBL" id="GL732597">
    <property type="protein sequence ID" value="EFX72717.1"/>
    <property type="molecule type" value="Genomic_DNA"/>
</dbReference>
<protein>
    <submittedName>
        <fullName evidence="3">Uncharacterized protein</fullName>
    </submittedName>
</protein>
<dbReference type="AlphaFoldDB" id="E9H6D5"/>
<comment type="caution">
    <text evidence="2">Lacks conserved residue(s) required for the propagation of feature annotation.</text>
</comment>
<dbReference type="InterPro" id="IPR036055">
    <property type="entry name" value="LDL_receptor-like_sf"/>
</dbReference>
<sequence>MAGGNEQRRNWLRMLLVTALMSSYLFLCLWSLCWSSSADATALASSSSFLAPSEVNTCDISEFRCPSKDGQGTLCLPMDRWCNGKDECDNRVDEPRSCTNGGGGGAPLRKIRRMHAFNS</sequence>
<evidence type="ECO:0000313" key="3">
    <source>
        <dbReference type="EMBL" id="EFX72717.1"/>
    </source>
</evidence>
<accession>E9H6D5</accession>
<dbReference type="InterPro" id="IPR002172">
    <property type="entry name" value="LDrepeatLR_classA_rpt"/>
</dbReference>
<dbReference type="Gene3D" id="4.10.400.10">
    <property type="entry name" value="Low-density Lipoprotein Receptor"/>
    <property type="match status" value="1"/>
</dbReference>
<organism evidence="3 4">
    <name type="scientific">Daphnia pulex</name>
    <name type="common">Water flea</name>
    <dbReference type="NCBI Taxonomy" id="6669"/>
    <lineage>
        <taxon>Eukaryota</taxon>
        <taxon>Metazoa</taxon>
        <taxon>Ecdysozoa</taxon>
        <taxon>Arthropoda</taxon>
        <taxon>Crustacea</taxon>
        <taxon>Branchiopoda</taxon>
        <taxon>Diplostraca</taxon>
        <taxon>Cladocera</taxon>
        <taxon>Anomopoda</taxon>
        <taxon>Daphniidae</taxon>
        <taxon>Daphnia</taxon>
    </lineage>
</organism>
<keyword evidence="1" id="KW-1015">Disulfide bond</keyword>
<dbReference type="HOGENOM" id="CLU_2063817_0_0_1"/>
<dbReference type="InParanoid" id="E9H6D5"/>
<dbReference type="Proteomes" id="UP000000305">
    <property type="component" value="Unassembled WGS sequence"/>
</dbReference>
<dbReference type="PROSITE" id="PS50068">
    <property type="entry name" value="LDLRA_2"/>
    <property type="match status" value="1"/>
</dbReference>
<gene>
    <name evidence="3" type="ORF">DAPPUDRAFT_254140</name>
</gene>
<evidence type="ECO:0000256" key="2">
    <source>
        <dbReference type="PROSITE-ProRule" id="PRU00124"/>
    </source>
</evidence>
<dbReference type="KEGG" id="dpx:DAPPUDRAFT_254140"/>
<evidence type="ECO:0000256" key="1">
    <source>
        <dbReference type="ARBA" id="ARBA00023157"/>
    </source>
</evidence>
<dbReference type="SMART" id="SM00192">
    <property type="entry name" value="LDLa"/>
    <property type="match status" value="1"/>
</dbReference>
<evidence type="ECO:0000313" key="4">
    <source>
        <dbReference type="Proteomes" id="UP000000305"/>
    </source>
</evidence>
<dbReference type="SUPFAM" id="SSF57424">
    <property type="entry name" value="LDL receptor-like module"/>
    <property type="match status" value="1"/>
</dbReference>
<name>E9H6D5_DAPPU</name>
<reference evidence="3 4" key="1">
    <citation type="journal article" date="2011" name="Science">
        <title>The ecoresponsive genome of Daphnia pulex.</title>
        <authorList>
            <person name="Colbourne J.K."/>
            <person name="Pfrender M.E."/>
            <person name="Gilbert D."/>
            <person name="Thomas W.K."/>
            <person name="Tucker A."/>
            <person name="Oakley T.H."/>
            <person name="Tokishita S."/>
            <person name="Aerts A."/>
            <person name="Arnold G.J."/>
            <person name="Basu M.K."/>
            <person name="Bauer D.J."/>
            <person name="Caceres C.E."/>
            <person name="Carmel L."/>
            <person name="Casola C."/>
            <person name="Choi J.H."/>
            <person name="Detter J.C."/>
            <person name="Dong Q."/>
            <person name="Dusheyko S."/>
            <person name="Eads B.D."/>
            <person name="Frohlich T."/>
            <person name="Geiler-Samerotte K.A."/>
            <person name="Gerlach D."/>
            <person name="Hatcher P."/>
            <person name="Jogdeo S."/>
            <person name="Krijgsveld J."/>
            <person name="Kriventseva E.V."/>
            <person name="Kultz D."/>
            <person name="Laforsch C."/>
            <person name="Lindquist E."/>
            <person name="Lopez J."/>
            <person name="Manak J.R."/>
            <person name="Muller J."/>
            <person name="Pangilinan J."/>
            <person name="Patwardhan R.P."/>
            <person name="Pitluck S."/>
            <person name="Pritham E.J."/>
            <person name="Rechtsteiner A."/>
            <person name="Rho M."/>
            <person name="Rogozin I.B."/>
            <person name="Sakarya O."/>
            <person name="Salamov A."/>
            <person name="Schaack S."/>
            <person name="Shapiro H."/>
            <person name="Shiga Y."/>
            <person name="Skalitzky C."/>
            <person name="Smith Z."/>
            <person name="Souvorov A."/>
            <person name="Sung W."/>
            <person name="Tang Z."/>
            <person name="Tsuchiya D."/>
            <person name="Tu H."/>
            <person name="Vos H."/>
            <person name="Wang M."/>
            <person name="Wolf Y.I."/>
            <person name="Yamagata H."/>
            <person name="Yamada T."/>
            <person name="Ye Y."/>
            <person name="Shaw J.R."/>
            <person name="Andrews J."/>
            <person name="Crease T.J."/>
            <person name="Tang H."/>
            <person name="Lucas S.M."/>
            <person name="Robertson H.M."/>
            <person name="Bork P."/>
            <person name="Koonin E.V."/>
            <person name="Zdobnov E.M."/>
            <person name="Grigoriev I.V."/>
            <person name="Lynch M."/>
            <person name="Boore J.L."/>
        </authorList>
    </citation>
    <scope>NUCLEOTIDE SEQUENCE [LARGE SCALE GENOMIC DNA]</scope>
</reference>
<dbReference type="OrthoDB" id="19606at2759"/>
<proteinExistence type="predicted"/>